<dbReference type="EnsemblPlants" id="OB02G13050.1">
    <property type="protein sequence ID" value="OB02G13050.1"/>
    <property type="gene ID" value="OB02G13050"/>
</dbReference>
<keyword evidence="3" id="KW-1185">Reference proteome</keyword>
<protein>
    <submittedName>
        <fullName evidence="2">Uncharacterized protein</fullName>
    </submittedName>
</protein>
<reference evidence="2" key="1">
    <citation type="submission" date="2013-04" db="UniProtKB">
        <authorList>
            <consortium name="EnsemblPlants"/>
        </authorList>
    </citation>
    <scope>IDENTIFICATION</scope>
</reference>
<organism evidence="2">
    <name type="scientific">Oryza brachyantha</name>
    <name type="common">malo sina</name>
    <dbReference type="NCBI Taxonomy" id="4533"/>
    <lineage>
        <taxon>Eukaryota</taxon>
        <taxon>Viridiplantae</taxon>
        <taxon>Streptophyta</taxon>
        <taxon>Embryophyta</taxon>
        <taxon>Tracheophyta</taxon>
        <taxon>Spermatophyta</taxon>
        <taxon>Magnoliopsida</taxon>
        <taxon>Liliopsida</taxon>
        <taxon>Poales</taxon>
        <taxon>Poaceae</taxon>
        <taxon>BOP clade</taxon>
        <taxon>Oryzoideae</taxon>
        <taxon>Oryzeae</taxon>
        <taxon>Oryzinae</taxon>
        <taxon>Oryza</taxon>
    </lineage>
</organism>
<dbReference type="AlphaFoldDB" id="J3L9I8"/>
<evidence type="ECO:0000313" key="3">
    <source>
        <dbReference type="Proteomes" id="UP000006038"/>
    </source>
</evidence>
<dbReference type="Proteomes" id="UP000006038">
    <property type="component" value="Unassembled WGS sequence"/>
</dbReference>
<sequence>MISIALPTAYSGIVNALDYIDRMHSAIYLIRGYLILHIFNISYNGFNRGK</sequence>
<keyword evidence="1" id="KW-0812">Transmembrane</keyword>
<feature type="transmembrane region" description="Helical" evidence="1">
    <location>
        <begin position="26"/>
        <end position="46"/>
    </location>
</feature>
<name>J3L9I8_ORYBR</name>
<evidence type="ECO:0000256" key="1">
    <source>
        <dbReference type="SAM" id="Phobius"/>
    </source>
</evidence>
<accession>J3L9I8</accession>
<dbReference type="Gramene" id="OB02G13050.1">
    <property type="protein sequence ID" value="OB02G13050.1"/>
    <property type="gene ID" value="OB02G13050"/>
</dbReference>
<dbReference type="HOGENOM" id="CLU_3127499_0_0_1"/>
<keyword evidence="1" id="KW-1133">Transmembrane helix</keyword>
<proteinExistence type="predicted"/>
<evidence type="ECO:0000313" key="2">
    <source>
        <dbReference type="EnsemblPlants" id="OB02G13050.1"/>
    </source>
</evidence>
<keyword evidence="1" id="KW-0472">Membrane</keyword>